<dbReference type="EMBL" id="JAVHNR010000001">
    <property type="protein sequence ID" value="KAK6355902.1"/>
    <property type="molecule type" value="Genomic_DNA"/>
</dbReference>
<evidence type="ECO:0000256" key="1">
    <source>
        <dbReference type="SAM" id="MobiDB-lite"/>
    </source>
</evidence>
<gene>
    <name evidence="2" type="ORF">TWF718_000281</name>
</gene>
<keyword evidence="3" id="KW-1185">Reference proteome</keyword>
<feature type="region of interest" description="Disordered" evidence="1">
    <location>
        <begin position="1"/>
        <end position="23"/>
    </location>
</feature>
<evidence type="ECO:0000313" key="3">
    <source>
        <dbReference type="Proteomes" id="UP001313282"/>
    </source>
</evidence>
<comment type="caution">
    <text evidence="2">The sequence shown here is derived from an EMBL/GenBank/DDBJ whole genome shotgun (WGS) entry which is preliminary data.</text>
</comment>
<protein>
    <submittedName>
        <fullName evidence="2">Uncharacterized protein</fullName>
    </submittedName>
</protein>
<sequence length="178" mass="19794">MTSPSSNKPLPPSSSFPSATPFSPKSLTPEIPFTTYPQPHFHRTWYRKCLHSKATVRVPSGAEAEYLPSEGKYVTVNKHRMCMCESVDGYYLEEVGCDVVEMEVVEEFWRILEGEKKRAGEKGGGVRRGILGVVRGVLGGKGRETGGEGRRVFRWVPRWRRLEGSCGRCVTAAEGWGG</sequence>
<evidence type="ECO:0000313" key="2">
    <source>
        <dbReference type="EMBL" id="KAK6355902.1"/>
    </source>
</evidence>
<proteinExistence type="predicted"/>
<accession>A0AAN8RLV3</accession>
<dbReference type="AlphaFoldDB" id="A0AAN8RLV3"/>
<reference evidence="2 3" key="1">
    <citation type="submission" date="2019-10" db="EMBL/GenBank/DDBJ databases">
        <authorList>
            <person name="Palmer J.M."/>
        </authorList>
    </citation>
    <scope>NUCLEOTIDE SEQUENCE [LARGE SCALE GENOMIC DNA]</scope>
    <source>
        <strain evidence="2 3">TWF718</strain>
    </source>
</reference>
<organism evidence="2 3">
    <name type="scientific">Orbilia javanica</name>
    <dbReference type="NCBI Taxonomy" id="47235"/>
    <lineage>
        <taxon>Eukaryota</taxon>
        <taxon>Fungi</taxon>
        <taxon>Dikarya</taxon>
        <taxon>Ascomycota</taxon>
        <taxon>Pezizomycotina</taxon>
        <taxon>Orbiliomycetes</taxon>
        <taxon>Orbiliales</taxon>
        <taxon>Orbiliaceae</taxon>
        <taxon>Orbilia</taxon>
    </lineage>
</organism>
<dbReference type="Proteomes" id="UP001313282">
    <property type="component" value="Unassembled WGS sequence"/>
</dbReference>
<name>A0AAN8RLV3_9PEZI</name>